<feature type="region of interest" description="Disordered" evidence="1">
    <location>
        <begin position="1"/>
        <end position="29"/>
    </location>
</feature>
<evidence type="ECO:0000313" key="3">
    <source>
        <dbReference type="Proteomes" id="UP001221413"/>
    </source>
</evidence>
<accession>A0AAD6NL68</accession>
<proteinExistence type="predicted"/>
<evidence type="ECO:0000313" key="2">
    <source>
        <dbReference type="EMBL" id="KAJ6262312.1"/>
    </source>
</evidence>
<dbReference type="EMBL" id="JAQGDS010000003">
    <property type="protein sequence ID" value="KAJ6262312.1"/>
    <property type="molecule type" value="Genomic_DNA"/>
</dbReference>
<dbReference type="Proteomes" id="UP001221413">
    <property type="component" value="Unassembled WGS sequence"/>
</dbReference>
<sequence>MMLIPPLPNHQTGIRKQRQTRRSRHQPKKIALPSDKALATLLQNGLEAPDERLIRVLSLSLSINRPSRPNQYSIIHSRETIARVHRFGDSDLIPAFEQLRVQESPGQQAAMTIPQAFALPSPDPSRSAASIVHEHILAHPRPSRIQMVVRQEYLFPPSGIRFVRLLMLAAQTTRAGKWQAPIGLLENKSDGDSERNDEMLMKG</sequence>
<name>A0AAD6NL68_DREDA</name>
<dbReference type="AlphaFoldDB" id="A0AAD6NL68"/>
<organism evidence="2 3">
    <name type="scientific">Drechslerella dactyloides</name>
    <name type="common">Nematode-trapping fungus</name>
    <name type="synonym">Arthrobotrys dactyloides</name>
    <dbReference type="NCBI Taxonomy" id="74499"/>
    <lineage>
        <taxon>Eukaryota</taxon>
        <taxon>Fungi</taxon>
        <taxon>Dikarya</taxon>
        <taxon>Ascomycota</taxon>
        <taxon>Pezizomycotina</taxon>
        <taxon>Orbiliomycetes</taxon>
        <taxon>Orbiliales</taxon>
        <taxon>Orbiliaceae</taxon>
        <taxon>Drechslerella</taxon>
    </lineage>
</organism>
<reference evidence="2" key="1">
    <citation type="submission" date="2023-01" db="EMBL/GenBank/DDBJ databases">
        <title>The chitinases involved in constricting ring structure development in the nematode-trapping fungus Drechslerella dactyloides.</title>
        <authorList>
            <person name="Wang R."/>
            <person name="Zhang L."/>
            <person name="Tang P."/>
            <person name="Li S."/>
            <person name="Liang L."/>
        </authorList>
    </citation>
    <scope>NUCLEOTIDE SEQUENCE</scope>
    <source>
        <strain evidence="2">YMF1.00031</strain>
    </source>
</reference>
<gene>
    <name evidence="2" type="ORF">Dda_3119</name>
</gene>
<protein>
    <submittedName>
        <fullName evidence="2">Uncharacterized protein</fullName>
    </submittedName>
</protein>
<keyword evidence="3" id="KW-1185">Reference proteome</keyword>
<feature type="compositionally biased region" description="Basic residues" evidence="1">
    <location>
        <begin position="13"/>
        <end position="28"/>
    </location>
</feature>
<comment type="caution">
    <text evidence="2">The sequence shown here is derived from an EMBL/GenBank/DDBJ whole genome shotgun (WGS) entry which is preliminary data.</text>
</comment>
<evidence type="ECO:0000256" key="1">
    <source>
        <dbReference type="SAM" id="MobiDB-lite"/>
    </source>
</evidence>